<feature type="transmembrane region" description="Helical" evidence="1">
    <location>
        <begin position="126"/>
        <end position="147"/>
    </location>
</feature>
<accession>A0ABT4C877</accession>
<evidence type="ECO:0008006" key="4">
    <source>
        <dbReference type="Google" id="ProtNLM"/>
    </source>
</evidence>
<evidence type="ECO:0000313" key="3">
    <source>
        <dbReference type="Proteomes" id="UP001074726"/>
    </source>
</evidence>
<dbReference type="EMBL" id="JAPPUX010000001">
    <property type="protein sequence ID" value="MCY4725163.1"/>
    <property type="molecule type" value="Genomic_DNA"/>
</dbReference>
<keyword evidence="1" id="KW-0812">Transmembrane</keyword>
<feature type="transmembrane region" description="Helical" evidence="1">
    <location>
        <begin position="25"/>
        <end position="43"/>
    </location>
</feature>
<sequence length="177" mass="19307">MTTDPAPAVEEHDPPHRPWLSPGDIALGIGMGLVLAVVLVALVPGTRTHLFGGTEQTETTVVAVSERPRTGEDDRTVTSYELRWSEGDDVRTATFRRSGPPQREVGDTWTLWVSPDGSSVEASSPLATWLWLGIGMPAFVLVIGALVHWRGRVMARSAVREADRIEAARERRRASSS</sequence>
<comment type="caution">
    <text evidence="2">The sequence shown here is derived from an EMBL/GenBank/DDBJ whole genome shotgun (WGS) entry which is preliminary data.</text>
</comment>
<reference evidence="2" key="1">
    <citation type="submission" date="2022-08" db="EMBL/GenBank/DDBJ databases">
        <title>Genome sequencing of Nocardioides sp. STR2.</title>
        <authorList>
            <person name="So Y."/>
        </authorList>
    </citation>
    <scope>NUCLEOTIDE SEQUENCE</scope>
    <source>
        <strain evidence="2">STR2</strain>
    </source>
</reference>
<evidence type="ECO:0000313" key="2">
    <source>
        <dbReference type="EMBL" id="MCY4725163.1"/>
    </source>
</evidence>
<proteinExistence type="predicted"/>
<organism evidence="2 3">
    <name type="scientific">Nocardioides pini</name>
    <dbReference type="NCBI Taxonomy" id="2975053"/>
    <lineage>
        <taxon>Bacteria</taxon>
        <taxon>Bacillati</taxon>
        <taxon>Actinomycetota</taxon>
        <taxon>Actinomycetes</taxon>
        <taxon>Propionibacteriales</taxon>
        <taxon>Nocardioidaceae</taxon>
        <taxon>Nocardioides</taxon>
    </lineage>
</organism>
<name>A0ABT4C877_9ACTN</name>
<keyword evidence="1" id="KW-1133">Transmembrane helix</keyword>
<dbReference type="Proteomes" id="UP001074726">
    <property type="component" value="Unassembled WGS sequence"/>
</dbReference>
<gene>
    <name evidence="2" type="ORF">NYO98_02655</name>
</gene>
<keyword evidence="3" id="KW-1185">Reference proteome</keyword>
<protein>
    <recommendedName>
        <fullName evidence="4">DUF3592 domain-containing protein</fullName>
    </recommendedName>
</protein>
<evidence type="ECO:0000256" key="1">
    <source>
        <dbReference type="SAM" id="Phobius"/>
    </source>
</evidence>
<dbReference type="RefSeq" id="WP_268109969.1">
    <property type="nucleotide sequence ID" value="NZ_JAPPUX010000001.1"/>
</dbReference>
<keyword evidence="1" id="KW-0472">Membrane</keyword>